<dbReference type="GeneID" id="27135070"/>
<sequence length="169" mass="18727">MNRETPPEKLIFVDNFVKGFLSFGLLGSFFGILIYSISKSFWVTAKFNLLLWIITSLLAYFRGYASALKCVAEEPGKPCAEAEREAGSIAKTFALEWAVLLPLSSVFGAVLFSITYPNILLGILLAIASSTTWGYIHAKIFTPAYIPIANQKKVLWISKIVYQKGYGRG</sequence>
<evidence type="ECO:0000313" key="3">
    <source>
        <dbReference type="Proteomes" id="UP000062043"/>
    </source>
</evidence>
<keyword evidence="3" id="KW-1185">Reference proteome</keyword>
<gene>
    <name evidence="2" type="ORF">X802_05300</name>
</gene>
<proteinExistence type="predicted"/>
<evidence type="ECO:0000256" key="1">
    <source>
        <dbReference type="SAM" id="Phobius"/>
    </source>
</evidence>
<dbReference type="OrthoDB" id="381934at2157"/>
<feature type="transmembrane region" description="Helical" evidence="1">
    <location>
        <begin position="20"/>
        <end position="37"/>
    </location>
</feature>
<dbReference type="RefSeq" id="WP_062371575.1">
    <property type="nucleotide sequence ID" value="NZ_CP007140.1"/>
</dbReference>
<evidence type="ECO:0000313" key="2">
    <source>
        <dbReference type="EMBL" id="AJC72717.1"/>
    </source>
</evidence>
<dbReference type="Proteomes" id="UP000062043">
    <property type="component" value="Chromosome"/>
</dbReference>
<dbReference type="KEGG" id="tgy:X802_05300"/>
<keyword evidence="1" id="KW-0812">Transmembrane</keyword>
<dbReference type="PATRIC" id="fig|1432656.3.peg.1032"/>
<protein>
    <submittedName>
        <fullName evidence="2">Uncharacterized protein</fullName>
    </submittedName>
</protein>
<accession>A0A0X1KN80</accession>
<reference evidence="2 3" key="1">
    <citation type="submission" date="2014-01" db="EMBL/GenBank/DDBJ databases">
        <title>Genome sequencing of Thermococcus guaymasensis.</title>
        <authorList>
            <person name="Zhang X."/>
            <person name="Alvare G."/>
            <person name="Fristensky B."/>
            <person name="Chen L."/>
            <person name="Suen T."/>
            <person name="Chen Q."/>
            <person name="Ma K."/>
        </authorList>
    </citation>
    <scope>NUCLEOTIDE SEQUENCE [LARGE SCALE GENOMIC DNA]</scope>
    <source>
        <strain evidence="2 3">DSM 11113</strain>
    </source>
</reference>
<dbReference type="AlphaFoldDB" id="A0A0X1KN80"/>
<name>A0A0X1KN80_9EURY</name>
<feature type="transmembrane region" description="Helical" evidence="1">
    <location>
        <begin position="49"/>
        <end position="72"/>
    </location>
</feature>
<dbReference type="EMBL" id="CP007140">
    <property type="protein sequence ID" value="AJC72717.1"/>
    <property type="molecule type" value="Genomic_DNA"/>
</dbReference>
<organism evidence="2 3">
    <name type="scientific">Thermococcus guaymasensis DSM 11113</name>
    <dbReference type="NCBI Taxonomy" id="1432656"/>
    <lineage>
        <taxon>Archaea</taxon>
        <taxon>Methanobacteriati</taxon>
        <taxon>Methanobacteriota</taxon>
        <taxon>Thermococci</taxon>
        <taxon>Thermococcales</taxon>
        <taxon>Thermococcaceae</taxon>
        <taxon>Thermococcus</taxon>
    </lineage>
</organism>
<keyword evidence="1" id="KW-0472">Membrane</keyword>
<keyword evidence="1" id="KW-1133">Transmembrane helix</keyword>